<proteinExistence type="predicted"/>
<dbReference type="AlphaFoldDB" id="A0AA41ES34"/>
<evidence type="ECO:0000313" key="3">
    <source>
        <dbReference type="Proteomes" id="UP000676478"/>
    </source>
</evidence>
<organism evidence="2 3">
    <name type="scientific">Levilactobacillus brevis</name>
    <name type="common">Lactobacillus brevis</name>
    <dbReference type="NCBI Taxonomy" id="1580"/>
    <lineage>
        <taxon>Bacteria</taxon>
        <taxon>Bacillati</taxon>
        <taxon>Bacillota</taxon>
        <taxon>Bacilli</taxon>
        <taxon>Lactobacillales</taxon>
        <taxon>Lactobacillaceae</taxon>
        <taxon>Levilactobacillus</taxon>
    </lineage>
</organism>
<gene>
    <name evidence="2" type="ORF">JK167_13760</name>
</gene>
<comment type="caution">
    <text evidence="2">The sequence shown here is derived from an EMBL/GenBank/DDBJ whole genome shotgun (WGS) entry which is preliminary data.</text>
</comment>
<dbReference type="RefSeq" id="WP_211756929.1">
    <property type="nucleotide sequence ID" value="NZ_JAERKF010000034.1"/>
</dbReference>
<evidence type="ECO:0000256" key="1">
    <source>
        <dbReference type="SAM" id="Coils"/>
    </source>
</evidence>
<keyword evidence="1" id="KW-0175">Coiled coil</keyword>
<reference evidence="2" key="2">
    <citation type="submission" date="2022-09" db="EMBL/GenBank/DDBJ databases">
        <title>Genome-inferred correspondence between phylogeny and metabolic traits in the wild Drosophila gut microbiome.</title>
        <authorList>
            <person name="Bueno E."/>
            <person name="Blow F."/>
            <person name="Douglas A.E."/>
        </authorList>
    </citation>
    <scope>NUCLEOTIDE SEQUENCE</scope>
    <source>
        <strain evidence="2">Dm-2019-70</strain>
    </source>
</reference>
<accession>A0AA41ES34</accession>
<sequence length="126" mass="14755">MNPEGPVNKQTQLIKNRIAKIEEKEKQLKARKRAELNRLNQQKRKQRTKRLIEKGAELEKLQGDQAAQITAEETRDWLTHKIAVNRQLALDYQSLTNFTAHVTYDDGTSVLDHYHTYKSQQNTQQN</sequence>
<reference evidence="2" key="1">
    <citation type="submission" date="2020-12" db="EMBL/GenBank/DDBJ databases">
        <authorList>
            <person name="Mcmullen J.G."/>
        </authorList>
    </citation>
    <scope>NUCLEOTIDE SEQUENCE</scope>
    <source>
        <strain evidence="2">Dm-2019-70</strain>
    </source>
</reference>
<name>A0AA41ES34_LEVBR</name>
<evidence type="ECO:0000313" key="2">
    <source>
        <dbReference type="EMBL" id="MBS1011863.1"/>
    </source>
</evidence>
<dbReference type="Proteomes" id="UP000676478">
    <property type="component" value="Unassembled WGS sequence"/>
</dbReference>
<protein>
    <submittedName>
        <fullName evidence="2">Uncharacterized protein</fullName>
    </submittedName>
</protein>
<dbReference type="EMBL" id="JAERKF010000034">
    <property type="protein sequence ID" value="MBS1011863.1"/>
    <property type="molecule type" value="Genomic_DNA"/>
</dbReference>
<feature type="coiled-coil region" evidence="1">
    <location>
        <begin position="11"/>
        <end position="49"/>
    </location>
</feature>